<evidence type="ECO:0000313" key="4">
    <source>
        <dbReference type="Proteomes" id="UP000219331"/>
    </source>
</evidence>
<dbReference type="OrthoDB" id="9792788at2"/>
<dbReference type="NCBIfam" id="NF008528">
    <property type="entry name" value="PRK11463.1-2"/>
    <property type="match status" value="1"/>
</dbReference>
<keyword evidence="2" id="KW-1133">Transmembrane helix</keyword>
<evidence type="ECO:0000256" key="2">
    <source>
        <dbReference type="SAM" id="Phobius"/>
    </source>
</evidence>
<dbReference type="RefSeq" id="WP_097174386.1">
    <property type="nucleotide sequence ID" value="NZ_OBML01000003.1"/>
</dbReference>
<dbReference type="Proteomes" id="UP000219331">
    <property type="component" value="Unassembled WGS sequence"/>
</dbReference>
<dbReference type="PANTHER" id="PTHR35335">
    <property type="entry name" value="UPF0716 PROTEIN FXSA"/>
    <property type="match status" value="1"/>
</dbReference>
<name>A0A285S1F6_9HYPH</name>
<feature type="compositionally biased region" description="Basic and acidic residues" evidence="1">
    <location>
        <begin position="166"/>
        <end position="175"/>
    </location>
</feature>
<gene>
    <name evidence="3" type="ORF">SAMN05421512_103329</name>
</gene>
<feature type="region of interest" description="Disordered" evidence="1">
    <location>
        <begin position="142"/>
        <end position="175"/>
    </location>
</feature>
<feature type="transmembrane region" description="Helical" evidence="2">
    <location>
        <begin position="78"/>
        <end position="103"/>
    </location>
</feature>
<keyword evidence="2" id="KW-0812">Transmembrane</keyword>
<sequence length="175" mass="18694">MPIGLFILLAIIGLPLLEILVFVEVGSEIGAVPTVLLTIATAVAGSLMLRLQGLSLLRRVRSEMDRGQVPGEDIMQGALIVVASVLLLIPGFVTDALGLLLFVPPLRAAIARIMVRNAKVTVVKAGARRQSRGEGVVDLDRDDWADLDGNDRSGRGPDGSTPWRGQIDDGRNDRP</sequence>
<dbReference type="STRING" id="538381.GCA_001696535_04440"/>
<feature type="transmembrane region" description="Helical" evidence="2">
    <location>
        <begin position="35"/>
        <end position="57"/>
    </location>
</feature>
<dbReference type="InterPro" id="IPR007313">
    <property type="entry name" value="FxsA"/>
</dbReference>
<reference evidence="3 4" key="1">
    <citation type="submission" date="2017-08" db="EMBL/GenBank/DDBJ databases">
        <authorList>
            <person name="de Groot N.N."/>
        </authorList>
    </citation>
    <scope>NUCLEOTIDE SEQUENCE [LARGE SCALE GENOMIC DNA]</scope>
    <source>
        <strain evidence="3 4">USBA 352</strain>
    </source>
</reference>
<evidence type="ECO:0000313" key="3">
    <source>
        <dbReference type="EMBL" id="SOC00679.1"/>
    </source>
</evidence>
<dbReference type="EMBL" id="OBML01000003">
    <property type="protein sequence ID" value="SOC00679.1"/>
    <property type="molecule type" value="Genomic_DNA"/>
</dbReference>
<keyword evidence="4" id="KW-1185">Reference proteome</keyword>
<dbReference type="Pfam" id="PF04186">
    <property type="entry name" value="FxsA"/>
    <property type="match status" value="1"/>
</dbReference>
<feature type="compositionally biased region" description="Basic and acidic residues" evidence="1">
    <location>
        <begin position="142"/>
        <end position="155"/>
    </location>
</feature>
<keyword evidence="2" id="KW-0472">Membrane</keyword>
<proteinExistence type="predicted"/>
<dbReference type="GO" id="GO:0016020">
    <property type="term" value="C:membrane"/>
    <property type="evidence" value="ECO:0007669"/>
    <property type="project" value="InterPro"/>
</dbReference>
<organism evidence="3 4">
    <name type="scientific">Stappia indica</name>
    <dbReference type="NCBI Taxonomy" id="538381"/>
    <lineage>
        <taxon>Bacteria</taxon>
        <taxon>Pseudomonadati</taxon>
        <taxon>Pseudomonadota</taxon>
        <taxon>Alphaproteobacteria</taxon>
        <taxon>Hyphomicrobiales</taxon>
        <taxon>Stappiaceae</taxon>
        <taxon>Stappia</taxon>
    </lineage>
</organism>
<evidence type="ECO:0000256" key="1">
    <source>
        <dbReference type="SAM" id="MobiDB-lite"/>
    </source>
</evidence>
<dbReference type="PANTHER" id="PTHR35335:SF1">
    <property type="entry name" value="UPF0716 PROTEIN FXSA"/>
    <property type="match status" value="1"/>
</dbReference>
<protein>
    <submittedName>
        <fullName evidence="3">UPF0716 protein FxsA</fullName>
    </submittedName>
</protein>
<accession>A0A285S1F6</accession>
<dbReference type="AlphaFoldDB" id="A0A285S1F6"/>